<dbReference type="CDD" id="cd10912">
    <property type="entry name" value="PIN_YacP-like"/>
    <property type="match status" value="1"/>
</dbReference>
<evidence type="ECO:0008006" key="3">
    <source>
        <dbReference type="Google" id="ProtNLM"/>
    </source>
</evidence>
<dbReference type="Pfam" id="PF05991">
    <property type="entry name" value="NYN_YacP"/>
    <property type="match status" value="2"/>
</dbReference>
<dbReference type="Gramene" id="rna-AYBTSS11_LOCUS10361">
    <property type="protein sequence ID" value="CAJ1941599.1"/>
    <property type="gene ID" value="gene-AYBTSS11_LOCUS10361"/>
</dbReference>
<organism evidence="1 2">
    <name type="scientific">Sphenostylis stenocarpa</name>
    <dbReference type="NCBI Taxonomy" id="92480"/>
    <lineage>
        <taxon>Eukaryota</taxon>
        <taxon>Viridiplantae</taxon>
        <taxon>Streptophyta</taxon>
        <taxon>Embryophyta</taxon>
        <taxon>Tracheophyta</taxon>
        <taxon>Spermatophyta</taxon>
        <taxon>Magnoliopsida</taxon>
        <taxon>eudicotyledons</taxon>
        <taxon>Gunneridae</taxon>
        <taxon>Pentapetalae</taxon>
        <taxon>rosids</taxon>
        <taxon>fabids</taxon>
        <taxon>Fabales</taxon>
        <taxon>Fabaceae</taxon>
        <taxon>Papilionoideae</taxon>
        <taxon>50 kb inversion clade</taxon>
        <taxon>NPAAA clade</taxon>
        <taxon>indigoferoid/millettioid clade</taxon>
        <taxon>Phaseoleae</taxon>
        <taxon>Sphenostylis</taxon>
    </lineage>
</organism>
<dbReference type="PANTHER" id="PTHR34547">
    <property type="entry name" value="YACP-LIKE NYN DOMAIN PROTEIN"/>
    <property type="match status" value="1"/>
</dbReference>
<dbReference type="InterPro" id="IPR010298">
    <property type="entry name" value="YacP-like"/>
</dbReference>
<gene>
    <name evidence="1" type="ORF">AYBTSS11_LOCUS10361</name>
</gene>
<dbReference type="Proteomes" id="UP001189624">
    <property type="component" value="Chromosome 3"/>
</dbReference>
<proteinExistence type="predicted"/>
<sequence length="221" mass="24964">MGMDNAVPVLLVDGYNVCGYWMKLKKHFMKGRLDIARQKLIDELVTFSMLREVKVAVVFDAMMSGLPTHKEDFAGTLVFVWIRTGHIEWAPPNRPEVSLDIIFSGETCADTWIEKEVAALKEDGCPKVWVVTSDHCHQQAAHGAGAFIWSCKALVTEIKASQKEVEKMLQEQRSTSFQGKLLKHNLDAEVVDALKDLRKQLSENELNFITNPVSKKVLLHE</sequence>
<accession>A0AA86S4K0</accession>
<name>A0AA86S4K0_9FABA</name>
<protein>
    <recommendedName>
        <fullName evidence="3">NYN domain-containing protein</fullName>
    </recommendedName>
</protein>
<evidence type="ECO:0000313" key="1">
    <source>
        <dbReference type="EMBL" id="CAJ1941599.1"/>
    </source>
</evidence>
<dbReference type="AlphaFoldDB" id="A0AA86S4K0"/>
<reference evidence="1" key="1">
    <citation type="submission" date="2023-10" db="EMBL/GenBank/DDBJ databases">
        <authorList>
            <person name="Domelevo Entfellner J.-B."/>
        </authorList>
    </citation>
    <scope>NUCLEOTIDE SEQUENCE</scope>
</reference>
<evidence type="ECO:0000313" key="2">
    <source>
        <dbReference type="Proteomes" id="UP001189624"/>
    </source>
</evidence>
<dbReference type="PANTHER" id="PTHR34547:SF1">
    <property type="entry name" value="YACP-LIKE NYN DOMAIN PROTEIN"/>
    <property type="match status" value="1"/>
</dbReference>
<keyword evidence="2" id="KW-1185">Reference proteome</keyword>
<dbReference type="EMBL" id="OY731400">
    <property type="protein sequence ID" value="CAJ1941599.1"/>
    <property type="molecule type" value="Genomic_DNA"/>
</dbReference>